<comment type="caution">
    <text evidence="5">The sequence shown here is derived from an EMBL/GenBank/DDBJ whole genome shotgun (WGS) entry which is preliminary data.</text>
</comment>
<dbReference type="PROSITE" id="PS51737">
    <property type="entry name" value="RECOMBINASE_DNA_BIND"/>
    <property type="match status" value="1"/>
</dbReference>
<dbReference type="PANTHER" id="PTHR30461">
    <property type="entry name" value="DNA-INVERTASE FROM LAMBDOID PROPHAGE"/>
    <property type="match status" value="1"/>
</dbReference>
<protein>
    <recommendedName>
        <fullName evidence="7">Recombinase family protein</fullName>
    </recommendedName>
</protein>
<keyword evidence="1" id="KW-0238">DNA-binding</keyword>
<dbReference type="Pfam" id="PF00239">
    <property type="entry name" value="Resolvase"/>
    <property type="match status" value="1"/>
</dbReference>
<dbReference type="PROSITE" id="PS51736">
    <property type="entry name" value="RECOMBINASES_3"/>
    <property type="match status" value="1"/>
</dbReference>
<dbReference type="SMART" id="SM00857">
    <property type="entry name" value="Resolvase"/>
    <property type="match status" value="1"/>
</dbReference>
<accession>A0A2N2F3W6</accession>
<evidence type="ECO:0000256" key="1">
    <source>
        <dbReference type="ARBA" id="ARBA00023125"/>
    </source>
</evidence>
<feature type="domain" description="Recombinase" evidence="4">
    <location>
        <begin position="157"/>
        <end position="264"/>
    </location>
</feature>
<dbReference type="InterPro" id="IPR038109">
    <property type="entry name" value="DNA_bind_recomb_sf"/>
</dbReference>
<dbReference type="EMBL" id="PHAO01000001">
    <property type="protein sequence ID" value="PKN02846.1"/>
    <property type="molecule type" value="Genomic_DNA"/>
</dbReference>
<proteinExistence type="predicted"/>
<evidence type="ECO:0000256" key="2">
    <source>
        <dbReference type="ARBA" id="ARBA00023172"/>
    </source>
</evidence>
<dbReference type="SUPFAM" id="SSF53041">
    <property type="entry name" value="Resolvase-like"/>
    <property type="match status" value="1"/>
</dbReference>
<evidence type="ECO:0000313" key="5">
    <source>
        <dbReference type="EMBL" id="PKN02846.1"/>
    </source>
</evidence>
<feature type="domain" description="Resolvase/invertase-type recombinase catalytic" evidence="3">
    <location>
        <begin position="2"/>
        <end position="150"/>
    </location>
</feature>
<evidence type="ECO:0000259" key="3">
    <source>
        <dbReference type="PROSITE" id="PS51736"/>
    </source>
</evidence>
<dbReference type="Pfam" id="PF07508">
    <property type="entry name" value="Recombinase"/>
    <property type="match status" value="1"/>
</dbReference>
<reference evidence="5 6" key="1">
    <citation type="journal article" date="2017" name="ISME J.">
        <title>Potential for microbial H2 and metal transformations associated with novel bacteria and archaea in deep terrestrial subsurface sediments.</title>
        <authorList>
            <person name="Hernsdorf A.W."/>
            <person name="Amano Y."/>
            <person name="Miyakawa K."/>
            <person name="Ise K."/>
            <person name="Suzuki Y."/>
            <person name="Anantharaman K."/>
            <person name="Probst A."/>
            <person name="Burstein D."/>
            <person name="Thomas B.C."/>
            <person name="Banfield J.F."/>
        </authorList>
    </citation>
    <scope>NUCLEOTIDE SEQUENCE [LARGE SCALE GENOMIC DNA]</scope>
    <source>
        <strain evidence="5">HGW-Dojkabacteria-1</strain>
    </source>
</reference>
<dbReference type="Gene3D" id="3.90.1750.20">
    <property type="entry name" value="Putative Large Serine Recombinase, Chain B, Domain 2"/>
    <property type="match status" value="1"/>
</dbReference>
<sequence>MRAILLARVSTDEQSTEQQIPRLIEYAKSNNLEYSDKDIFDISESAYKGNRKQFEEVLKTIEETNKTVALITDKIDRLLRDFNRYLPLFDDLRKREKVQLHFPSDNLVLRASSPAVDLFKFSMGVALAQYYSDSIRDNVKRRFEQKMRNGELLTKAPYGYNNITINDKEKTVEVNYEESLIVKKMYELYSTNSYSDRTLRKKILELFNVEFAGSQIARILTNKFYIGIILYQKKNIEYPHCYETIISEDLFNRVQEIREGRLQNKNKGKYAGKPFKYRRLIRCAICGYSMCPEEHNGKNSYCCTEYKGKHGAQYVSEEELSKQFAEAFDRIRLTENDAEKILNDLKSINETNLEVSISRVRNLRREQERYSRMKSKNYDLYVDGSITSSFYEEKAKEYDRLYKEVTDKIRSSEQTEDTFYITAKYVLELAKHSGELFENALDEERAILINTVLSNIRWDGKNLLYDYINPFDLLVDFKKLGNGVANGT</sequence>
<dbReference type="InterPro" id="IPR050639">
    <property type="entry name" value="SSR_resolvase"/>
</dbReference>
<evidence type="ECO:0000313" key="6">
    <source>
        <dbReference type="Proteomes" id="UP000233417"/>
    </source>
</evidence>
<dbReference type="Gene3D" id="3.40.50.1390">
    <property type="entry name" value="Resolvase, N-terminal catalytic domain"/>
    <property type="match status" value="1"/>
</dbReference>
<dbReference type="GO" id="GO:0000150">
    <property type="term" value="F:DNA strand exchange activity"/>
    <property type="evidence" value="ECO:0007669"/>
    <property type="project" value="InterPro"/>
</dbReference>
<organism evidence="5 6">
    <name type="scientific">Candidatus Dojkabacteria bacterium HGW-Dojkabacteria-1</name>
    <dbReference type="NCBI Taxonomy" id="2013761"/>
    <lineage>
        <taxon>Bacteria</taxon>
        <taxon>Candidatus Dojkabacteria</taxon>
    </lineage>
</organism>
<dbReference type="CDD" id="cd00338">
    <property type="entry name" value="Ser_Recombinase"/>
    <property type="match status" value="1"/>
</dbReference>
<dbReference type="AlphaFoldDB" id="A0A2N2F3W6"/>
<evidence type="ECO:0000259" key="4">
    <source>
        <dbReference type="PROSITE" id="PS51737"/>
    </source>
</evidence>
<gene>
    <name evidence="5" type="ORF">CVU76_02365</name>
</gene>
<dbReference type="GO" id="GO:0003677">
    <property type="term" value="F:DNA binding"/>
    <property type="evidence" value="ECO:0007669"/>
    <property type="project" value="UniProtKB-KW"/>
</dbReference>
<dbReference type="PANTHER" id="PTHR30461:SF2">
    <property type="entry name" value="SERINE RECOMBINASE PINE-RELATED"/>
    <property type="match status" value="1"/>
</dbReference>
<dbReference type="InterPro" id="IPR006119">
    <property type="entry name" value="Resolv_N"/>
</dbReference>
<name>A0A2N2F3W6_9BACT</name>
<evidence type="ECO:0008006" key="7">
    <source>
        <dbReference type="Google" id="ProtNLM"/>
    </source>
</evidence>
<keyword evidence="2" id="KW-0233">DNA recombination</keyword>
<dbReference type="Proteomes" id="UP000233417">
    <property type="component" value="Unassembled WGS sequence"/>
</dbReference>
<dbReference type="InterPro" id="IPR011109">
    <property type="entry name" value="DNA_bind_recombinase_dom"/>
</dbReference>
<dbReference type="InterPro" id="IPR036162">
    <property type="entry name" value="Resolvase-like_N_sf"/>
</dbReference>